<dbReference type="RefSeq" id="WP_116065788.1">
    <property type="nucleotide sequence ID" value="NZ_QRDZ01000058.1"/>
</dbReference>
<evidence type="ECO:0000313" key="2">
    <source>
        <dbReference type="Proteomes" id="UP000256977"/>
    </source>
</evidence>
<dbReference type="Proteomes" id="UP000256977">
    <property type="component" value="Unassembled WGS sequence"/>
</dbReference>
<dbReference type="EMBL" id="QRDZ01000058">
    <property type="protein sequence ID" value="RED52580.1"/>
    <property type="molecule type" value="Genomic_DNA"/>
</dbReference>
<sequence length="403" mass="46704">MDNLCTIVSKNYVAFARTLAQSFLEQHPTGKVYVLLADEDDGPIPHREEPFEWVRLPEIGLPIWPDMRFQYDITEFNTAVKPFFLEYLLLKRGLESIVYADPDILITHRMDDLYRLLPQHAIILTPHILTPLPSDRHKPGEAELLQAGVYNLGFIALHGTDETFKMLRWWKDRLTRECLMEPAQGYHVDQKWMDFAPALFEGVHILKDPAYNAAYWNLHERPILWRNGMYEIYGKPLIFYHFSGLTPDLSRISKHQSRHQWTDAPHLHGLFNAYVSRLIANGYPTTAGSRYTYNYFDNGVVIPTVARKLYRKLGAPSTFGNPFHTLTPNGFYRWLFAPASVAAPMPNLLKEIYETRVDLQRLFPAAHGADRQGLMTWARQFVPIEYGMDPIVWHPVIDSMIYA</sequence>
<comment type="caution">
    <text evidence="1">The sequence shown here is derived from an EMBL/GenBank/DDBJ whole genome shotgun (WGS) entry which is preliminary data.</text>
</comment>
<dbReference type="Gene3D" id="3.90.550.10">
    <property type="entry name" value="Spore Coat Polysaccharide Biosynthesis Protein SpsA, Chain A"/>
    <property type="match status" value="1"/>
</dbReference>
<gene>
    <name evidence="1" type="ORF">DFP98_1589</name>
</gene>
<organism evidence="1 2">
    <name type="scientific">Cohnella phaseoli</name>
    <dbReference type="NCBI Taxonomy" id="456490"/>
    <lineage>
        <taxon>Bacteria</taxon>
        <taxon>Bacillati</taxon>
        <taxon>Bacillota</taxon>
        <taxon>Bacilli</taxon>
        <taxon>Bacillales</taxon>
        <taxon>Paenibacillaceae</taxon>
        <taxon>Cohnella</taxon>
    </lineage>
</organism>
<reference evidence="1 2" key="1">
    <citation type="submission" date="2018-07" db="EMBL/GenBank/DDBJ databases">
        <title>Genomic Encyclopedia of Type Strains, Phase III (KMG-III): the genomes of soil and plant-associated and newly described type strains.</title>
        <authorList>
            <person name="Whitman W."/>
        </authorList>
    </citation>
    <scope>NUCLEOTIDE SEQUENCE [LARGE SCALE GENOMIC DNA]</scope>
    <source>
        <strain evidence="1 2">CECT 7287</strain>
    </source>
</reference>
<dbReference type="InterPro" id="IPR029044">
    <property type="entry name" value="Nucleotide-diphossugar_trans"/>
</dbReference>
<dbReference type="AlphaFoldDB" id="A0A3D9HT11"/>
<dbReference type="OrthoDB" id="186344at2"/>
<proteinExistence type="predicted"/>
<name>A0A3D9HT11_9BACL</name>
<evidence type="ECO:0008006" key="3">
    <source>
        <dbReference type="Google" id="ProtNLM"/>
    </source>
</evidence>
<accession>A0A3D9HT11</accession>
<dbReference type="SUPFAM" id="SSF53448">
    <property type="entry name" value="Nucleotide-diphospho-sugar transferases"/>
    <property type="match status" value="1"/>
</dbReference>
<evidence type="ECO:0000313" key="1">
    <source>
        <dbReference type="EMBL" id="RED52580.1"/>
    </source>
</evidence>
<protein>
    <recommendedName>
        <fullName evidence="3">Glycosyl transferase family 8</fullName>
    </recommendedName>
</protein>
<keyword evidence="2" id="KW-1185">Reference proteome</keyword>